<keyword evidence="2" id="KW-1003">Cell membrane</keyword>
<dbReference type="InterPro" id="IPR051539">
    <property type="entry name" value="T4SS-coupling_protein"/>
</dbReference>
<sequence>MVDTDGQIIDEPEQGQEVIKKSKLTLYFDNLRKSNRELFSKFREMADINFRSSDFASEETKGNVYSSMLAELQLYLQDDIAKLTSKNSIDLGSVGNPRRASIRFSKSTSNLVENPYKHQPVKVSLTAIKSMGMKVTEEVLVKNDSALVDGEGYLNYVIQPKMPNHFQMTVTFPDNENVHSDVRGVTVTFDCHKTYKMNGIRKLKDKFTHQKIVDGIQCKILEKPDQCFVEASFVYSDSPKAIFLVTPPNRSEYNKIVSFFINQLFNANYEIALNAGRKTTNRIQFILDEFANIPAIPKMDEKLSIGLGQNIQFMLIVQNLEQLEDKYGKEKASTMIGNCSINALIKTLSQATAEKYSKMLGFKTITKRTKSTNVLNESNPNINTTNPEQPLLTATQLLKLQAGEVVIVRGVKAQDVKGRKITTDPIFASNQTELPYRYMFLNEEFDQSMTLSDIPVTSAHRGLNLREIAVDPSYAFDSLKQWKNQLKVNGDNMIRVPVLNKRKKLIDKEN</sequence>
<organism evidence="7 8">
    <name type="scientific">Enterococcus diestrammenae</name>
    <dbReference type="NCBI Taxonomy" id="1155073"/>
    <lineage>
        <taxon>Bacteria</taxon>
        <taxon>Bacillati</taxon>
        <taxon>Bacillota</taxon>
        <taxon>Bacilli</taxon>
        <taxon>Lactobacillales</taxon>
        <taxon>Enterococcaceae</taxon>
        <taxon>Enterococcus</taxon>
    </lineage>
</organism>
<gene>
    <name evidence="7" type="ORF">BAU18_001594</name>
</gene>
<reference evidence="7" key="2">
    <citation type="submission" date="2024-02" db="EMBL/GenBank/DDBJ databases">
        <title>The Genome Sequence of Enterococcus diestrammenae JM9A.</title>
        <authorList>
            <person name="Earl A."/>
            <person name="Manson A."/>
            <person name="Gilmore M."/>
            <person name="Sanders J."/>
            <person name="Shea T."/>
            <person name="Howe W."/>
            <person name="Livny J."/>
            <person name="Cuomo C."/>
            <person name="Neafsey D."/>
            <person name="Birren B."/>
        </authorList>
    </citation>
    <scope>NUCLEOTIDE SEQUENCE</scope>
    <source>
        <strain evidence="7">JM9A</strain>
    </source>
</reference>
<evidence type="ECO:0000256" key="2">
    <source>
        <dbReference type="ARBA" id="ARBA00022475"/>
    </source>
</evidence>
<evidence type="ECO:0000256" key="1">
    <source>
        <dbReference type="ARBA" id="ARBA00004651"/>
    </source>
</evidence>
<keyword evidence="5" id="KW-0472">Membrane</keyword>
<dbReference type="RefSeq" id="WP_161868603.1">
    <property type="nucleotide sequence ID" value="NZ_MAEI02000001.1"/>
</dbReference>
<keyword evidence="4" id="KW-1133">Transmembrane helix</keyword>
<dbReference type="EMBL" id="MAEI02000001">
    <property type="protein sequence ID" value="MEO1782001.1"/>
    <property type="molecule type" value="Genomic_DNA"/>
</dbReference>
<keyword evidence="8" id="KW-1185">Reference proteome</keyword>
<accession>A0ABV0F5V8</accession>
<evidence type="ECO:0000313" key="8">
    <source>
        <dbReference type="Proteomes" id="UP001429357"/>
    </source>
</evidence>
<protein>
    <recommendedName>
        <fullName evidence="6">TraD/TraG TraM recognition site domain-containing protein</fullName>
    </recommendedName>
</protein>
<dbReference type="Pfam" id="PF12696">
    <property type="entry name" value="TraG-D_C"/>
    <property type="match status" value="1"/>
</dbReference>
<feature type="domain" description="TraD/TraG TraM recognition site" evidence="6">
    <location>
        <begin position="283"/>
        <end position="401"/>
    </location>
</feature>
<dbReference type="Gene3D" id="3.40.50.300">
    <property type="entry name" value="P-loop containing nucleotide triphosphate hydrolases"/>
    <property type="match status" value="1"/>
</dbReference>
<dbReference type="Proteomes" id="UP001429357">
    <property type="component" value="Unassembled WGS sequence"/>
</dbReference>
<proteinExistence type="predicted"/>
<keyword evidence="3" id="KW-0812">Transmembrane</keyword>
<comment type="caution">
    <text evidence="7">The sequence shown here is derived from an EMBL/GenBank/DDBJ whole genome shotgun (WGS) entry which is preliminary data.</text>
</comment>
<reference evidence="7" key="1">
    <citation type="submission" date="2016-06" db="EMBL/GenBank/DDBJ databases">
        <authorList>
            <person name="Van Tyne D."/>
        </authorList>
    </citation>
    <scope>NUCLEOTIDE SEQUENCE</scope>
    <source>
        <strain evidence="7">JM9A</strain>
    </source>
</reference>
<dbReference type="CDD" id="cd01127">
    <property type="entry name" value="TrwB_TraG_TraD_VirD4"/>
    <property type="match status" value="1"/>
</dbReference>
<evidence type="ECO:0000256" key="4">
    <source>
        <dbReference type="ARBA" id="ARBA00022989"/>
    </source>
</evidence>
<dbReference type="SUPFAM" id="SSF52540">
    <property type="entry name" value="P-loop containing nucleoside triphosphate hydrolases"/>
    <property type="match status" value="1"/>
</dbReference>
<evidence type="ECO:0000256" key="5">
    <source>
        <dbReference type="ARBA" id="ARBA00023136"/>
    </source>
</evidence>
<evidence type="ECO:0000256" key="3">
    <source>
        <dbReference type="ARBA" id="ARBA00022692"/>
    </source>
</evidence>
<dbReference type="InterPro" id="IPR032689">
    <property type="entry name" value="TraG-D_C"/>
</dbReference>
<evidence type="ECO:0000259" key="6">
    <source>
        <dbReference type="Pfam" id="PF12696"/>
    </source>
</evidence>
<dbReference type="PANTHER" id="PTHR37937:SF1">
    <property type="entry name" value="CONJUGATIVE TRANSFER: DNA TRANSPORT"/>
    <property type="match status" value="1"/>
</dbReference>
<dbReference type="PANTHER" id="PTHR37937">
    <property type="entry name" value="CONJUGATIVE TRANSFER: DNA TRANSPORT"/>
    <property type="match status" value="1"/>
</dbReference>
<name>A0ABV0F5V8_9ENTE</name>
<dbReference type="InterPro" id="IPR027417">
    <property type="entry name" value="P-loop_NTPase"/>
</dbReference>
<comment type="subcellular location">
    <subcellularLocation>
        <location evidence="1">Cell membrane</location>
        <topology evidence="1">Multi-pass membrane protein</topology>
    </subcellularLocation>
</comment>
<evidence type="ECO:0000313" key="7">
    <source>
        <dbReference type="EMBL" id="MEO1782001.1"/>
    </source>
</evidence>